<name>A0ABS3JLT2_9BACT</name>
<evidence type="ECO:0000259" key="2">
    <source>
        <dbReference type="Pfam" id="PF18962"/>
    </source>
</evidence>
<protein>
    <submittedName>
        <fullName evidence="3">T9SS type A sorting domain-containing protein</fullName>
    </submittedName>
</protein>
<dbReference type="SUPFAM" id="SSF101898">
    <property type="entry name" value="NHL repeat"/>
    <property type="match status" value="1"/>
</dbReference>
<keyword evidence="1" id="KW-0732">Signal</keyword>
<organism evidence="3 4">
    <name type="scientific">Fibrella forsythiae</name>
    <dbReference type="NCBI Taxonomy" id="2817061"/>
    <lineage>
        <taxon>Bacteria</taxon>
        <taxon>Pseudomonadati</taxon>
        <taxon>Bacteroidota</taxon>
        <taxon>Cytophagia</taxon>
        <taxon>Cytophagales</taxon>
        <taxon>Spirosomataceae</taxon>
        <taxon>Fibrella</taxon>
    </lineage>
</organism>
<accession>A0ABS3JLT2</accession>
<reference evidence="3 4" key="1">
    <citation type="submission" date="2021-03" db="EMBL/GenBank/DDBJ databases">
        <title>Fibrella sp. HMF5405 genome sequencing and assembly.</title>
        <authorList>
            <person name="Kang H."/>
            <person name="Kim H."/>
            <person name="Bae S."/>
            <person name="Joh K."/>
        </authorList>
    </citation>
    <scope>NUCLEOTIDE SEQUENCE [LARGE SCALE GENOMIC DNA]</scope>
    <source>
        <strain evidence="3 4">HMF5405</strain>
    </source>
</reference>
<dbReference type="EMBL" id="JAFMYW010000005">
    <property type="protein sequence ID" value="MBO0950356.1"/>
    <property type="molecule type" value="Genomic_DNA"/>
</dbReference>
<sequence length="678" mass="71841">MANRLLNLIFVLVCVTGFCRAQVATTVTRNFTWVSTLPAEPLAVVADGSRGSYVLLKNNTLVQLDARGRERWKQAFSNWPTIQRIAVTTNGSLVLAGAFTGQFTVGDSTYRLDNALESSTFVAEFDSTHTRRWLTYVLTPKGLMSQPVSLATDAVGSVLVFGRRATASVPFLCTFDADGRFVNATTYGTPTIPSPQPVVVAADSRGGARLATSEPTRNGSFGLLLATDEDAIRWSTYLDQSLAGNATQTYYTTPLDLALDKADNAVVLSNYTLTDRTLGIQIETGQALMRYDASGRNQWVKTGVSRSDSAVATGLLVDQAGAFVVFGGYNGPYDQNTNEYGPADYIDVAGYAPTGSLRWSTRLNAPNGADRIIDAAHTDNGSLLLLGKTTGTLALGTLSVVGTSATPAYYITQLQPFTLRPTPDRAVLCAGSSVPLSGTYTGYFETGLVLQLSNAQGDFAAAQSIGNVPIGAAGTLFNVTNFTVTVPLAASMATGSGYQLRAVSTLPSYLGDPVGVTVNASPAIPAVAQAGDELVVSTSNVAGITYQWYTNTRQPVAGATSTRFRPSGAGAYYVVATSAGCSSLPSEALNYVITATEPVVSTISVYPNPATDRLWVRWQNSRADGQLELTDLTGRVVRRQAQTGDVTELSISELPTGVYLLSLQAEGQPTQVRKVLVK</sequence>
<feature type="domain" description="Secretion system C-terminal sorting" evidence="2">
    <location>
        <begin position="605"/>
        <end position="677"/>
    </location>
</feature>
<gene>
    <name evidence="3" type="ORF">J2I46_17305</name>
</gene>
<dbReference type="NCBIfam" id="TIGR04183">
    <property type="entry name" value="Por_Secre_tail"/>
    <property type="match status" value="1"/>
</dbReference>
<dbReference type="InterPro" id="IPR026444">
    <property type="entry name" value="Secre_tail"/>
</dbReference>
<feature type="chain" id="PRO_5045992191" evidence="1">
    <location>
        <begin position="22"/>
        <end position="678"/>
    </location>
</feature>
<comment type="caution">
    <text evidence="3">The sequence shown here is derived from an EMBL/GenBank/DDBJ whole genome shotgun (WGS) entry which is preliminary data.</text>
</comment>
<evidence type="ECO:0000313" key="3">
    <source>
        <dbReference type="EMBL" id="MBO0950356.1"/>
    </source>
</evidence>
<keyword evidence="4" id="KW-1185">Reference proteome</keyword>
<dbReference type="Proteomes" id="UP000664628">
    <property type="component" value="Unassembled WGS sequence"/>
</dbReference>
<feature type="signal peptide" evidence="1">
    <location>
        <begin position="1"/>
        <end position="21"/>
    </location>
</feature>
<proteinExistence type="predicted"/>
<evidence type="ECO:0000256" key="1">
    <source>
        <dbReference type="SAM" id="SignalP"/>
    </source>
</evidence>
<dbReference type="Pfam" id="PF18962">
    <property type="entry name" value="Por_Secre_tail"/>
    <property type="match status" value="1"/>
</dbReference>
<dbReference type="RefSeq" id="WP_207330312.1">
    <property type="nucleotide sequence ID" value="NZ_JAFMYW010000005.1"/>
</dbReference>
<evidence type="ECO:0000313" key="4">
    <source>
        <dbReference type="Proteomes" id="UP000664628"/>
    </source>
</evidence>